<dbReference type="PANTHER" id="PTHR33202:SF7">
    <property type="entry name" value="FERRIC UPTAKE REGULATION PROTEIN"/>
    <property type="match status" value="1"/>
</dbReference>
<dbReference type="Pfam" id="PF01475">
    <property type="entry name" value="FUR"/>
    <property type="match status" value="1"/>
</dbReference>
<organism evidence="1 2">
    <name type="scientific">Undibacterium hunanense</name>
    <dbReference type="NCBI Taxonomy" id="2762292"/>
    <lineage>
        <taxon>Bacteria</taxon>
        <taxon>Pseudomonadati</taxon>
        <taxon>Pseudomonadota</taxon>
        <taxon>Betaproteobacteria</taxon>
        <taxon>Burkholderiales</taxon>
        <taxon>Oxalobacteraceae</taxon>
        <taxon>Undibacterium</taxon>
    </lineage>
</organism>
<proteinExistence type="predicted"/>
<gene>
    <name evidence="1" type="ORF">H8L32_17590</name>
</gene>
<dbReference type="InterPro" id="IPR036388">
    <property type="entry name" value="WH-like_DNA-bd_sf"/>
</dbReference>
<dbReference type="InterPro" id="IPR002481">
    <property type="entry name" value="FUR"/>
</dbReference>
<dbReference type="SUPFAM" id="SSF46785">
    <property type="entry name" value="Winged helix' DNA-binding domain"/>
    <property type="match status" value="1"/>
</dbReference>
<dbReference type="EMBL" id="JACOGF010000009">
    <property type="protein sequence ID" value="MBC3919307.1"/>
    <property type="molecule type" value="Genomic_DNA"/>
</dbReference>
<dbReference type="Proteomes" id="UP000650424">
    <property type="component" value="Unassembled WGS sequence"/>
</dbReference>
<keyword evidence="2" id="KW-1185">Reference proteome</keyword>
<evidence type="ECO:0000313" key="1">
    <source>
        <dbReference type="EMBL" id="MBC3919307.1"/>
    </source>
</evidence>
<reference evidence="1 2" key="1">
    <citation type="submission" date="2020-08" db="EMBL/GenBank/DDBJ databases">
        <title>Novel species isolated from subtropical streams in China.</title>
        <authorList>
            <person name="Lu H."/>
        </authorList>
    </citation>
    <scope>NUCLEOTIDE SEQUENCE [LARGE SCALE GENOMIC DNA]</scope>
    <source>
        <strain evidence="1 2">CY18W</strain>
    </source>
</reference>
<sequence length="160" mass="18324">MEKKTRLNSMNSEEIPRLTEQLQRAGLRPTVGRVGMLSAIIQMGDGYHYPEDILRELLRQDRMGSITTIYRVLADLSAINFLQRSFDADGKAKYRLTYEIKDAEEICLVCEQSGRRITVHDRELRAQLDHLARLHGMETSTVPLLIQVNAVTAFENSDFK</sequence>
<evidence type="ECO:0000313" key="2">
    <source>
        <dbReference type="Proteomes" id="UP000650424"/>
    </source>
</evidence>
<protein>
    <submittedName>
        <fullName evidence="1">Transcriptional repressor</fullName>
    </submittedName>
</protein>
<dbReference type="PANTHER" id="PTHR33202">
    <property type="entry name" value="ZINC UPTAKE REGULATION PROTEIN"/>
    <property type="match status" value="1"/>
</dbReference>
<dbReference type="Gene3D" id="1.10.10.10">
    <property type="entry name" value="Winged helix-like DNA-binding domain superfamily/Winged helix DNA-binding domain"/>
    <property type="match status" value="1"/>
</dbReference>
<dbReference type="InterPro" id="IPR036390">
    <property type="entry name" value="WH_DNA-bd_sf"/>
</dbReference>
<accession>A0ABR6ZTX1</accession>
<name>A0ABR6ZTX1_9BURK</name>
<comment type="caution">
    <text evidence="1">The sequence shown here is derived from an EMBL/GenBank/DDBJ whole genome shotgun (WGS) entry which is preliminary data.</text>
</comment>